<evidence type="ECO:0000313" key="2">
    <source>
        <dbReference type="Proteomes" id="UP000681967"/>
    </source>
</evidence>
<comment type="caution">
    <text evidence="1">The sequence shown here is derived from an EMBL/GenBank/DDBJ whole genome shotgun (WGS) entry which is preliminary data.</text>
</comment>
<accession>A0A8S3BC25</accession>
<dbReference type="Proteomes" id="UP000681967">
    <property type="component" value="Unassembled WGS sequence"/>
</dbReference>
<dbReference type="AlphaFoldDB" id="A0A8S3BC25"/>
<reference evidence="1" key="1">
    <citation type="submission" date="2021-02" db="EMBL/GenBank/DDBJ databases">
        <authorList>
            <person name="Nowell W R."/>
        </authorList>
    </citation>
    <scope>NUCLEOTIDE SEQUENCE</scope>
</reference>
<organism evidence="1 2">
    <name type="scientific">Rotaria magnacalcarata</name>
    <dbReference type="NCBI Taxonomy" id="392030"/>
    <lineage>
        <taxon>Eukaryota</taxon>
        <taxon>Metazoa</taxon>
        <taxon>Spiralia</taxon>
        <taxon>Gnathifera</taxon>
        <taxon>Rotifera</taxon>
        <taxon>Eurotatoria</taxon>
        <taxon>Bdelloidea</taxon>
        <taxon>Philodinida</taxon>
        <taxon>Philodinidae</taxon>
        <taxon>Rotaria</taxon>
    </lineage>
</organism>
<dbReference type="EMBL" id="CAJOBH010144035">
    <property type="protein sequence ID" value="CAF4818318.1"/>
    <property type="molecule type" value="Genomic_DNA"/>
</dbReference>
<gene>
    <name evidence="1" type="ORF">BYL167_LOCUS48879</name>
</gene>
<proteinExistence type="predicted"/>
<protein>
    <submittedName>
        <fullName evidence="1">Uncharacterized protein</fullName>
    </submittedName>
</protein>
<name>A0A8S3BC25_9BILA</name>
<sequence>MNSEDKDIDFNSKNSNASVVWKTCLDDENISTSTNPENELEDKEKQCAEEFDQLGSELGAYLDNVTQSACHNIDQSTEKLVDSSVDGVVSKDPCPTNVASFLGANIIYLGAIHVMQKVQLKLVEMN</sequence>
<evidence type="ECO:0000313" key="1">
    <source>
        <dbReference type="EMBL" id="CAF4818318.1"/>
    </source>
</evidence>